<comment type="caution">
    <text evidence="4">The sequence shown here is derived from an EMBL/GenBank/DDBJ whole genome shotgun (WGS) entry which is preliminary data.</text>
</comment>
<reference evidence="6 7" key="1">
    <citation type="submission" date="2019-01" db="EMBL/GenBank/DDBJ databases">
        <title>Sinorhodobacter populi sp. nov. isolated from the symptomatic bark tissue of Populus euramericana canker.</title>
        <authorList>
            <person name="Xu G."/>
        </authorList>
    </citation>
    <scope>NUCLEOTIDE SEQUENCE [LARGE SCALE GENOMIC DNA]</scope>
    <source>
        <strain evidence="5 6">07D10-4-3</strain>
        <strain evidence="2 9">2D-5</strain>
        <strain evidence="4 8">D19-10-3-21</strain>
        <strain evidence="3 7">SK2B-1</strain>
    </source>
</reference>
<accession>A0A443KAK9</accession>
<dbReference type="Pfam" id="PF01841">
    <property type="entry name" value="Transglut_core"/>
    <property type="match status" value="1"/>
</dbReference>
<dbReference type="Proteomes" id="UP000285710">
    <property type="component" value="Unassembled WGS sequence"/>
</dbReference>
<dbReference type="InterPro" id="IPR002931">
    <property type="entry name" value="Transglutaminase-like"/>
</dbReference>
<dbReference type="Proteomes" id="UP000284451">
    <property type="component" value="Unassembled WGS sequence"/>
</dbReference>
<evidence type="ECO:0000313" key="2">
    <source>
        <dbReference type="EMBL" id="RWR12992.1"/>
    </source>
</evidence>
<proteinExistence type="predicted"/>
<evidence type="ECO:0000313" key="3">
    <source>
        <dbReference type="EMBL" id="RWR20802.1"/>
    </source>
</evidence>
<evidence type="ECO:0000313" key="8">
    <source>
        <dbReference type="Proteomes" id="UP000285295"/>
    </source>
</evidence>
<dbReference type="PANTHER" id="PTHR33490:SF6">
    <property type="entry name" value="SLL1049 PROTEIN"/>
    <property type="match status" value="1"/>
</dbReference>
<evidence type="ECO:0000313" key="4">
    <source>
        <dbReference type="EMBL" id="RWR29736.1"/>
    </source>
</evidence>
<dbReference type="PANTHER" id="PTHR33490">
    <property type="entry name" value="BLR5614 PROTEIN-RELATED"/>
    <property type="match status" value="1"/>
</dbReference>
<sequence>MIFTVSHVTTYRYEVPMRSAVQSLRLFPSRFDGQRTIHWDVAVEGGVRGGSFRDGAGDKVEGWSIRGPVTEVSISVSGQVETIDNAGVLRGHREVAHPLAYLRETTATWIDDSIAALAIEAAGDVTDPLSRAHRLSRAVSEAIAYTPGRTDAQTTAAEALALGEGVCQDHAHALIAAARSLGMPARYVSGYLHARDDGESHEASHAWAELHVAGIGWIGFDAANRCCPDANYIRLGSGLDAREAAPIKGVAQGAGEEALEVTVALDAVQQ</sequence>
<reference evidence="6 8" key="2">
    <citation type="submission" date="2019-01" db="EMBL/GenBank/DDBJ databases">
        <authorList>
            <person name="Li Y."/>
        </authorList>
    </citation>
    <scope>NUCLEOTIDE SEQUENCE [LARGE SCALE GENOMIC DNA]</scope>
    <source>
        <strain evidence="5 6">07D10-4-3</strain>
        <strain evidence="2 9">2D-5</strain>
        <strain evidence="4 8">D19-10-3-21</strain>
        <strain evidence="3">SK2B-1</strain>
    </source>
</reference>
<dbReference type="Pfam" id="PF08379">
    <property type="entry name" value="Bact_transglu_N"/>
    <property type="match status" value="1"/>
</dbReference>
<evidence type="ECO:0000259" key="1">
    <source>
        <dbReference type="SMART" id="SM00460"/>
    </source>
</evidence>
<name>A0A443KAK9_9RHOB</name>
<evidence type="ECO:0000313" key="7">
    <source>
        <dbReference type="Proteomes" id="UP000284476"/>
    </source>
</evidence>
<evidence type="ECO:0000313" key="5">
    <source>
        <dbReference type="EMBL" id="RWR34118.1"/>
    </source>
</evidence>
<evidence type="ECO:0000313" key="9">
    <source>
        <dbReference type="Proteomes" id="UP000285710"/>
    </source>
</evidence>
<dbReference type="EMBL" id="SAUZ01000011">
    <property type="protein sequence ID" value="RWR20802.1"/>
    <property type="molecule type" value="Genomic_DNA"/>
</dbReference>
<dbReference type="OrthoDB" id="9804023at2"/>
<dbReference type="Gene3D" id="3.10.620.30">
    <property type="match status" value="1"/>
</dbReference>
<protein>
    <submittedName>
        <fullName evidence="4">Transglutaminase family protein</fullName>
    </submittedName>
</protein>
<dbReference type="RefSeq" id="WP_128182422.1">
    <property type="nucleotide sequence ID" value="NZ_JBHRSO010000041.1"/>
</dbReference>
<evidence type="ECO:0000313" key="6">
    <source>
        <dbReference type="Proteomes" id="UP000284451"/>
    </source>
</evidence>
<feature type="domain" description="Transglutaminase-like" evidence="1">
    <location>
        <begin position="159"/>
        <end position="224"/>
    </location>
</feature>
<dbReference type="AlphaFoldDB" id="A0A443KAK9"/>
<dbReference type="InterPro" id="IPR038765">
    <property type="entry name" value="Papain-like_cys_pep_sf"/>
</dbReference>
<dbReference type="SUPFAM" id="SSF54001">
    <property type="entry name" value="Cysteine proteinases"/>
    <property type="match status" value="1"/>
</dbReference>
<dbReference type="Proteomes" id="UP000285295">
    <property type="component" value="Unassembled WGS sequence"/>
</dbReference>
<dbReference type="EMBL" id="SAUW01000006">
    <property type="protein sequence ID" value="RWR12992.1"/>
    <property type="molecule type" value="Genomic_DNA"/>
</dbReference>
<accession>A0A451GCG4</accession>
<dbReference type="SMART" id="SM00460">
    <property type="entry name" value="TGc"/>
    <property type="match status" value="1"/>
</dbReference>
<accession>A0A443KMU8</accession>
<dbReference type="EMBL" id="SAUY01000003">
    <property type="protein sequence ID" value="RWR34118.1"/>
    <property type="molecule type" value="Genomic_DNA"/>
</dbReference>
<organism evidence="4 8">
    <name type="scientific">Paenirhodobacter populi</name>
    <dbReference type="NCBI Taxonomy" id="2306993"/>
    <lineage>
        <taxon>Bacteria</taxon>
        <taxon>Pseudomonadati</taxon>
        <taxon>Pseudomonadota</taxon>
        <taxon>Alphaproteobacteria</taxon>
        <taxon>Rhodobacterales</taxon>
        <taxon>Rhodobacter group</taxon>
        <taxon>Paenirhodobacter</taxon>
    </lineage>
</organism>
<keyword evidence="9" id="KW-1185">Reference proteome</keyword>
<gene>
    <name evidence="5" type="ORF">D2T29_04250</name>
    <name evidence="3" type="ORF">D2T30_10545</name>
    <name evidence="4" type="ORF">D2T31_09865</name>
    <name evidence="2" type="ORF">D2T33_07260</name>
</gene>
<dbReference type="InterPro" id="IPR013589">
    <property type="entry name" value="Bac_transglu_N"/>
</dbReference>
<accession>A0A443JJP5</accession>
<dbReference type="EMBL" id="SAUX01000010">
    <property type="protein sequence ID" value="RWR29736.1"/>
    <property type="molecule type" value="Genomic_DNA"/>
</dbReference>
<dbReference type="Proteomes" id="UP000284476">
    <property type="component" value="Unassembled WGS sequence"/>
</dbReference>